<feature type="compositionally biased region" description="Basic residues" evidence="1">
    <location>
        <begin position="77"/>
        <end position="96"/>
    </location>
</feature>
<dbReference type="EMBL" id="CP047591">
    <property type="protein sequence ID" value="QHI72873.1"/>
    <property type="molecule type" value="Genomic_DNA"/>
</dbReference>
<name>A0A6P1MI53_9FIRM</name>
<dbReference type="RefSeq" id="WP_162362640.1">
    <property type="nucleotide sequence ID" value="NZ_CP047591.1"/>
</dbReference>
<reference evidence="2 3" key="1">
    <citation type="submission" date="2020-01" db="EMBL/GenBank/DDBJ databases">
        <title>Genomic analysis of Aminipila sp. CBA3637.</title>
        <authorList>
            <person name="Kim Y.B."/>
            <person name="Roh S.W."/>
        </authorList>
    </citation>
    <scope>NUCLEOTIDE SEQUENCE [LARGE SCALE GENOMIC DNA]</scope>
    <source>
        <strain evidence="2 3">CBA3637</strain>
    </source>
</reference>
<gene>
    <name evidence="2" type="ORF">Ami3637_11065</name>
</gene>
<dbReference type="KEGG" id="amic:Ami3637_11065"/>
<evidence type="ECO:0000256" key="1">
    <source>
        <dbReference type="SAM" id="MobiDB-lite"/>
    </source>
</evidence>
<accession>A0A6P1MI53</accession>
<feature type="region of interest" description="Disordered" evidence="1">
    <location>
        <begin position="65"/>
        <end position="96"/>
    </location>
</feature>
<dbReference type="AlphaFoldDB" id="A0A6P1MI53"/>
<protein>
    <submittedName>
        <fullName evidence="2">Uncharacterized protein</fullName>
    </submittedName>
</protein>
<dbReference type="Proteomes" id="UP000463883">
    <property type="component" value="Chromosome"/>
</dbReference>
<proteinExistence type="predicted"/>
<evidence type="ECO:0000313" key="2">
    <source>
        <dbReference type="EMBL" id="QHI72873.1"/>
    </source>
</evidence>
<keyword evidence="3" id="KW-1185">Reference proteome</keyword>
<organism evidence="2 3">
    <name type="scientific">Aminipila terrae</name>
    <dbReference type="NCBI Taxonomy" id="2697030"/>
    <lineage>
        <taxon>Bacteria</taxon>
        <taxon>Bacillati</taxon>
        <taxon>Bacillota</taxon>
        <taxon>Clostridia</taxon>
        <taxon>Peptostreptococcales</taxon>
        <taxon>Anaerovoracaceae</taxon>
        <taxon>Aminipila</taxon>
    </lineage>
</organism>
<sequence>MNVNTGELFRMSPEMEKELARRFSERDERFKEMFKPVPVEFSEEVEQELNGQDRGLVDMTKGTPLVKWAKSQQSHKGPNRKQRRQMAKESRRKNRG</sequence>
<evidence type="ECO:0000313" key="3">
    <source>
        <dbReference type="Proteomes" id="UP000463883"/>
    </source>
</evidence>